<keyword evidence="2" id="KW-1185">Reference proteome</keyword>
<accession>A0A5M3X794</accession>
<comment type="caution">
    <text evidence="1">The sequence shown here is derived from an EMBL/GenBank/DDBJ whole genome shotgun (WGS) entry which is preliminary data.</text>
</comment>
<reference evidence="1 2" key="1">
    <citation type="submission" date="2019-10" db="EMBL/GenBank/DDBJ databases">
        <title>Whole genome shotgun sequence of Acrocarpospora macrocephala NBRC 16266.</title>
        <authorList>
            <person name="Ichikawa N."/>
            <person name="Kimura A."/>
            <person name="Kitahashi Y."/>
            <person name="Komaki H."/>
            <person name="Oguchi A."/>
        </authorList>
    </citation>
    <scope>NUCLEOTIDE SEQUENCE [LARGE SCALE GENOMIC DNA]</scope>
    <source>
        <strain evidence="1 2">NBRC 16266</strain>
    </source>
</reference>
<evidence type="ECO:0000313" key="1">
    <source>
        <dbReference type="EMBL" id="GES16974.1"/>
    </source>
</evidence>
<dbReference type="OrthoDB" id="196248at2"/>
<protein>
    <submittedName>
        <fullName evidence="1">Uncharacterized protein</fullName>
    </submittedName>
</protein>
<proteinExistence type="predicted"/>
<dbReference type="AlphaFoldDB" id="A0A5M3X794"/>
<dbReference type="EMBL" id="BLAE01000128">
    <property type="protein sequence ID" value="GES16974.1"/>
    <property type="molecule type" value="Genomic_DNA"/>
</dbReference>
<evidence type="ECO:0000313" key="2">
    <source>
        <dbReference type="Proteomes" id="UP000331127"/>
    </source>
</evidence>
<dbReference type="RefSeq" id="WP_155361954.1">
    <property type="nucleotide sequence ID" value="NZ_BAAAHL010000035.1"/>
</dbReference>
<gene>
    <name evidence="1" type="ORF">Amac_105720</name>
</gene>
<organism evidence="1 2">
    <name type="scientific">Acrocarpospora macrocephala</name>
    <dbReference type="NCBI Taxonomy" id="150177"/>
    <lineage>
        <taxon>Bacteria</taxon>
        <taxon>Bacillati</taxon>
        <taxon>Actinomycetota</taxon>
        <taxon>Actinomycetes</taxon>
        <taxon>Streptosporangiales</taxon>
        <taxon>Streptosporangiaceae</taxon>
        <taxon>Acrocarpospora</taxon>
    </lineage>
</organism>
<dbReference type="Proteomes" id="UP000331127">
    <property type="component" value="Unassembled WGS sequence"/>
</dbReference>
<sequence length="119" mass="13231">MTLPKKGSRHITVGGTSYRWRVRHKPTYDQGLGWSPMTFGVQLATDPGSVLVVTLPHHRLDNWLYLEGVSVRPALVAKCITVALSEGWAPEHPGSAHQLKVTQEQIVEWAVPVVNPLYL</sequence>
<name>A0A5M3X794_9ACTN</name>